<gene>
    <name evidence="2" type="ORF">G2W53_027048</name>
</gene>
<keyword evidence="2" id="KW-0548">Nucleotidyltransferase</keyword>
<feature type="domain" description="RNase H type-1" evidence="1">
    <location>
        <begin position="216"/>
        <end position="335"/>
    </location>
</feature>
<dbReference type="InterPro" id="IPR012337">
    <property type="entry name" value="RNaseH-like_sf"/>
</dbReference>
<dbReference type="EMBL" id="JAAIUW010000008">
    <property type="protein sequence ID" value="KAF7821593.1"/>
    <property type="molecule type" value="Genomic_DNA"/>
</dbReference>
<dbReference type="InterPro" id="IPR036397">
    <property type="entry name" value="RNaseH_sf"/>
</dbReference>
<name>A0A834TG22_9FABA</name>
<sequence length="362" mass="40844">MGRAPSQTWRSLLVGKEVFKAGAYKVIGDGKSTHIWGEPWIPGSNQPPTNHDSTSDAFGIMVCDLMVENGGTWDAEKLQAIFSNELCQQIMCIKPNYGQGRDRWAWKEDHKGGVTVKGVYCFLMAPRWSELTVTQDLFFPYQTIFLEVFMEATTTFKERNKRKFKNECTNLERLGKRVDRLIDEAQLAINRPTNIIDAPVSFKWEKPATSEFKINVDVGVDCNGNGVVGGIVRDEDGIVLGVFVEVVNFTNDPILLGAVAIRCGLEVASSLKLDRITVERDARLVVEMLGTSCRNGSSLNSICREILEVSLHFQHINFRWIPRLCNTVADYLIKHVKISPCNSLWNESVPYFIFEVCRNDLI</sequence>
<evidence type="ECO:0000259" key="1">
    <source>
        <dbReference type="Pfam" id="PF13456"/>
    </source>
</evidence>
<keyword evidence="3" id="KW-1185">Reference proteome</keyword>
<dbReference type="SUPFAM" id="SSF53098">
    <property type="entry name" value="Ribonuclease H-like"/>
    <property type="match status" value="1"/>
</dbReference>
<evidence type="ECO:0000313" key="2">
    <source>
        <dbReference type="EMBL" id="KAF7821593.1"/>
    </source>
</evidence>
<reference evidence="2" key="1">
    <citation type="submission" date="2020-09" db="EMBL/GenBank/DDBJ databases">
        <title>Genome-Enabled Discovery of Anthraquinone Biosynthesis in Senna tora.</title>
        <authorList>
            <person name="Kang S.-H."/>
            <person name="Pandey R.P."/>
            <person name="Lee C.-M."/>
            <person name="Sim J.-S."/>
            <person name="Jeong J.-T."/>
            <person name="Choi B.-S."/>
            <person name="Jung M."/>
            <person name="Ginzburg D."/>
            <person name="Zhao K."/>
            <person name="Won S.Y."/>
            <person name="Oh T.-J."/>
            <person name="Yu Y."/>
            <person name="Kim N.-H."/>
            <person name="Lee O.R."/>
            <person name="Lee T.-H."/>
            <person name="Bashyal P."/>
            <person name="Kim T.-S."/>
            <person name="Lee W.-H."/>
            <person name="Kawkins C."/>
            <person name="Kim C.-K."/>
            <person name="Kim J.S."/>
            <person name="Ahn B.O."/>
            <person name="Rhee S.Y."/>
            <person name="Sohng J.K."/>
        </authorList>
    </citation>
    <scope>NUCLEOTIDE SEQUENCE</scope>
    <source>
        <tissue evidence="2">Leaf</tissue>
    </source>
</reference>
<dbReference type="InterPro" id="IPR053151">
    <property type="entry name" value="RNase_H-like"/>
</dbReference>
<dbReference type="PANTHER" id="PTHR47723:SF19">
    <property type="entry name" value="POLYNUCLEOTIDYL TRANSFERASE, RIBONUCLEASE H-LIKE SUPERFAMILY PROTEIN"/>
    <property type="match status" value="1"/>
</dbReference>
<dbReference type="GO" id="GO:0004523">
    <property type="term" value="F:RNA-DNA hybrid ribonuclease activity"/>
    <property type="evidence" value="ECO:0007669"/>
    <property type="project" value="InterPro"/>
</dbReference>
<dbReference type="OrthoDB" id="686025at2759"/>
<dbReference type="InterPro" id="IPR002156">
    <property type="entry name" value="RNaseH_domain"/>
</dbReference>
<dbReference type="GO" id="GO:0003676">
    <property type="term" value="F:nucleic acid binding"/>
    <property type="evidence" value="ECO:0007669"/>
    <property type="project" value="InterPro"/>
</dbReference>
<dbReference type="CDD" id="cd06222">
    <property type="entry name" value="RNase_H_like"/>
    <property type="match status" value="1"/>
</dbReference>
<accession>A0A834TG22</accession>
<dbReference type="GO" id="GO:0003964">
    <property type="term" value="F:RNA-directed DNA polymerase activity"/>
    <property type="evidence" value="ECO:0007669"/>
    <property type="project" value="UniProtKB-KW"/>
</dbReference>
<dbReference type="Gene3D" id="3.30.420.10">
    <property type="entry name" value="Ribonuclease H-like superfamily/Ribonuclease H"/>
    <property type="match status" value="1"/>
</dbReference>
<dbReference type="InterPro" id="IPR044730">
    <property type="entry name" value="RNase_H-like_dom_plant"/>
</dbReference>
<keyword evidence="2" id="KW-0808">Transferase</keyword>
<protein>
    <submittedName>
        <fullName evidence="2">Reverse transcriptase</fullName>
    </submittedName>
</protein>
<comment type="caution">
    <text evidence="2">The sequence shown here is derived from an EMBL/GenBank/DDBJ whole genome shotgun (WGS) entry which is preliminary data.</text>
</comment>
<dbReference type="PANTHER" id="PTHR47723">
    <property type="entry name" value="OS05G0353850 PROTEIN"/>
    <property type="match status" value="1"/>
</dbReference>
<dbReference type="AlphaFoldDB" id="A0A834TG22"/>
<keyword evidence="2" id="KW-0695">RNA-directed DNA polymerase</keyword>
<dbReference type="Pfam" id="PF13456">
    <property type="entry name" value="RVT_3"/>
    <property type="match status" value="1"/>
</dbReference>
<proteinExistence type="predicted"/>
<dbReference type="Proteomes" id="UP000634136">
    <property type="component" value="Unassembled WGS sequence"/>
</dbReference>
<evidence type="ECO:0000313" key="3">
    <source>
        <dbReference type="Proteomes" id="UP000634136"/>
    </source>
</evidence>
<organism evidence="2 3">
    <name type="scientific">Senna tora</name>
    <dbReference type="NCBI Taxonomy" id="362788"/>
    <lineage>
        <taxon>Eukaryota</taxon>
        <taxon>Viridiplantae</taxon>
        <taxon>Streptophyta</taxon>
        <taxon>Embryophyta</taxon>
        <taxon>Tracheophyta</taxon>
        <taxon>Spermatophyta</taxon>
        <taxon>Magnoliopsida</taxon>
        <taxon>eudicotyledons</taxon>
        <taxon>Gunneridae</taxon>
        <taxon>Pentapetalae</taxon>
        <taxon>rosids</taxon>
        <taxon>fabids</taxon>
        <taxon>Fabales</taxon>
        <taxon>Fabaceae</taxon>
        <taxon>Caesalpinioideae</taxon>
        <taxon>Cassia clade</taxon>
        <taxon>Senna</taxon>
    </lineage>
</organism>